<feature type="transmembrane region" description="Helical" evidence="1">
    <location>
        <begin position="35"/>
        <end position="56"/>
    </location>
</feature>
<accession>A0A0D0JQR2</accession>
<dbReference type="AlphaFoldDB" id="A0A0D0JQR2"/>
<reference evidence="2 3" key="1">
    <citation type="submission" date="2014-12" db="EMBL/GenBank/DDBJ databases">
        <title>16Stimator: statistical estimation of ribosomal gene copy numbers from draft genome assemblies.</title>
        <authorList>
            <person name="Perisin M.A."/>
            <person name="Vetter M."/>
            <person name="Gilbert J.A."/>
            <person name="Bergelson J."/>
        </authorList>
    </citation>
    <scope>NUCLEOTIDE SEQUENCE [LARGE SCALE GENOMIC DNA]</scope>
    <source>
        <strain evidence="2 3">MEJ086</strain>
    </source>
</reference>
<evidence type="ECO:0000313" key="3">
    <source>
        <dbReference type="Proteomes" id="UP000032068"/>
    </source>
</evidence>
<dbReference type="EMBL" id="JXQW01000111">
    <property type="protein sequence ID" value="KIP89046.1"/>
    <property type="molecule type" value="Genomic_DNA"/>
</dbReference>
<name>A0A0D0JQR2_9PSED</name>
<evidence type="ECO:0000313" key="2">
    <source>
        <dbReference type="EMBL" id="KIP89046.1"/>
    </source>
</evidence>
<gene>
    <name evidence="2" type="ORF">RU08_24145</name>
</gene>
<protein>
    <submittedName>
        <fullName evidence="2">Uncharacterized protein</fullName>
    </submittedName>
</protein>
<sequence length="164" mass="19501">MLVKWLFLYVFFLLAWSVVYLLSKRERRRKLYFKLISWFVWLPAVLLILALFFLWLGEGLRSWKLGDYQESRLIADETNEFLSRFEEAPLTASGEHVCIYPSYDIDRIEKQNAELSRILNGKSFPAEDGVWYVFHISQKSLTRTEVIYFKAPRLGCFTEKLINN</sequence>
<keyword evidence="1" id="KW-0472">Membrane</keyword>
<comment type="caution">
    <text evidence="2">The sequence shown here is derived from an EMBL/GenBank/DDBJ whole genome shotgun (WGS) entry which is preliminary data.</text>
</comment>
<keyword evidence="1" id="KW-1133">Transmembrane helix</keyword>
<organism evidence="2 3">
    <name type="scientific">Pseudomonas fulva</name>
    <dbReference type="NCBI Taxonomy" id="47880"/>
    <lineage>
        <taxon>Bacteria</taxon>
        <taxon>Pseudomonadati</taxon>
        <taxon>Pseudomonadota</taxon>
        <taxon>Gammaproteobacteria</taxon>
        <taxon>Pseudomonadales</taxon>
        <taxon>Pseudomonadaceae</taxon>
        <taxon>Pseudomonas</taxon>
    </lineage>
</organism>
<dbReference type="Proteomes" id="UP000032068">
    <property type="component" value="Unassembled WGS sequence"/>
</dbReference>
<evidence type="ECO:0000256" key="1">
    <source>
        <dbReference type="SAM" id="Phobius"/>
    </source>
</evidence>
<keyword evidence="1" id="KW-0812">Transmembrane</keyword>
<proteinExistence type="predicted"/>
<feature type="transmembrane region" description="Helical" evidence="1">
    <location>
        <begin position="6"/>
        <end position="23"/>
    </location>
</feature>